<evidence type="ECO:0000256" key="3">
    <source>
        <dbReference type="ARBA" id="ARBA00022795"/>
    </source>
</evidence>
<comment type="function">
    <text evidence="1">Required for the efficient initiation of filament assembly.</text>
</comment>
<evidence type="ECO:0000313" key="5">
    <source>
        <dbReference type="EMBL" id="RJG20408.1"/>
    </source>
</evidence>
<comment type="similarity">
    <text evidence="2">Belongs to the FlgN family.</text>
</comment>
<name>A0A418Y497_9BURK</name>
<dbReference type="GO" id="GO:0044780">
    <property type="term" value="P:bacterial-type flagellum assembly"/>
    <property type="evidence" value="ECO:0007669"/>
    <property type="project" value="InterPro"/>
</dbReference>
<organism evidence="5 6">
    <name type="scientific">Massilia cavernae</name>
    <dbReference type="NCBI Taxonomy" id="2320864"/>
    <lineage>
        <taxon>Bacteria</taxon>
        <taxon>Pseudomonadati</taxon>
        <taxon>Pseudomonadota</taxon>
        <taxon>Betaproteobacteria</taxon>
        <taxon>Burkholderiales</taxon>
        <taxon>Oxalobacteraceae</taxon>
        <taxon>Telluria group</taxon>
        <taxon>Massilia</taxon>
    </lineage>
</organism>
<keyword evidence="3" id="KW-1005">Bacterial flagellum biogenesis</keyword>
<gene>
    <name evidence="5" type="ORF">D3872_08500</name>
</gene>
<sequence length="155" mass="16506">MASPFDTLSEEQQLISSLLELMKQEQQCLIGADIDGLNAITPQKADLMNQLAIKANQRHQALGAAGHAASEAGMQSLVDSLDNPAATAAWNKLLDLTREAKELNRVNGMLINKQMTHNQNLINAMRQPASAGDSAVYGPTGQAAPSGPSRRFVVG</sequence>
<dbReference type="InterPro" id="IPR007809">
    <property type="entry name" value="FlgN-like"/>
</dbReference>
<reference evidence="5 6" key="1">
    <citation type="submission" date="2018-09" db="EMBL/GenBank/DDBJ databases">
        <authorList>
            <person name="Zhu H."/>
        </authorList>
    </citation>
    <scope>NUCLEOTIDE SEQUENCE [LARGE SCALE GENOMIC DNA]</scope>
    <source>
        <strain evidence="5 6">K1S02-61</strain>
    </source>
</reference>
<evidence type="ECO:0000256" key="4">
    <source>
        <dbReference type="SAM" id="MobiDB-lite"/>
    </source>
</evidence>
<keyword evidence="5" id="KW-0282">Flagellum</keyword>
<comment type="caution">
    <text evidence="5">The sequence shown here is derived from an EMBL/GenBank/DDBJ whole genome shotgun (WGS) entry which is preliminary data.</text>
</comment>
<keyword evidence="5" id="KW-0969">Cilium</keyword>
<dbReference type="SUPFAM" id="SSF140566">
    <property type="entry name" value="FlgN-like"/>
    <property type="match status" value="1"/>
</dbReference>
<accession>A0A418Y497</accession>
<dbReference type="InterPro" id="IPR036679">
    <property type="entry name" value="FlgN-like_sf"/>
</dbReference>
<dbReference type="Gene3D" id="1.20.58.300">
    <property type="entry name" value="FlgN-like"/>
    <property type="match status" value="1"/>
</dbReference>
<dbReference type="AlphaFoldDB" id="A0A418Y497"/>
<dbReference type="OrthoDB" id="8561298at2"/>
<evidence type="ECO:0000256" key="2">
    <source>
        <dbReference type="ARBA" id="ARBA00007703"/>
    </source>
</evidence>
<keyword evidence="5" id="KW-0966">Cell projection</keyword>
<evidence type="ECO:0000256" key="1">
    <source>
        <dbReference type="ARBA" id="ARBA00002397"/>
    </source>
</evidence>
<protein>
    <submittedName>
        <fullName evidence="5">Flagellar protein FlgN</fullName>
    </submittedName>
</protein>
<feature type="region of interest" description="Disordered" evidence="4">
    <location>
        <begin position="131"/>
        <end position="155"/>
    </location>
</feature>
<dbReference type="RefSeq" id="WP_119810360.1">
    <property type="nucleotide sequence ID" value="NZ_QYUP01000085.1"/>
</dbReference>
<dbReference type="EMBL" id="QYUP01000085">
    <property type="protein sequence ID" value="RJG20408.1"/>
    <property type="molecule type" value="Genomic_DNA"/>
</dbReference>
<dbReference type="Proteomes" id="UP000284006">
    <property type="component" value="Unassembled WGS sequence"/>
</dbReference>
<keyword evidence="6" id="KW-1185">Reference proteome</keyword>
<evidence type="ECO:0000313" key="6">
    <source>
        <dbReference type="Proteomes" id="UP000284006"/>
    </source>
</evidence>
<dbReference type="Pfam" id="PF05130">
    <property type="entry name" value="FlgN"/>
    <property type="match status" value="1"/>
</dbReference>
<proteinExistence type="inferred from homology"/>